<feature type="region of interest" description="Disordered" evidence="2">
    <location>
        <begin position="128"/>
        <end position="151"/>
    </location>
</feature>
<gene>
    <name evidence="3" type="ORF">NSCI0253_LOCUS32130</name>
</gene>
<feature type="compositionally biased region" description="Basic and acidic residues" evidence="2">
    <location>
        <begin position="197"/>
        <end position="211"/>
    </location>
</feature>
<dbReference type="EMBL" id="HBFQ01045215">
    <property type="protein sequence ID" value="CAD8857778.1"/>
    <property type="molecule type" value="Transcribed_RNA"/>
</dbReference>
<sequence>MEHEIENDQEHIDDLKAFIAKQKSIVEATMNEIDDLTGTLASDEQQLKEAEQVRKQERSEFEPSEANLVEMVGMLERAIAILEREVRGGATSFAQLKGTDGIVRALQLLVDASAFAADDAKKLSALVQTKDDDEDDNDDMGAPDAAKYENHSGGIVGTLQDLLVKATNNLQSLRKTESDAKHNFDLLGQSLRNSLAKDEQRLSNAKTERSEATASTTKAEADLATWSSELKSDSEVLQSLKSQGADERRSFKEEQESRKAELTAIKHATKVLQDETGGAQRLHYDAEDGDTSFLQLSDTNSHAAEVLRFVQRLATKQQSNALSLLAGRVSEALNDGSSDPFAKVKELISDMVQRLLKEAGEEADHKEYCDRERAHTSEKKKDRIARSNKLSSQINTQSASTSELKDEVARLHDELATLEQQQLQAINLRSEQKAEFEKNKPQAEKGLNGVRQAQRILSEYYSMDDGKDHEVATGESKTIMGFLEVIEADFAKHLAAMTVDEESAQEDFDKISHEYELSKVEKATSMKLKTETIRALERDTRDLQEDSSNLQTELSALEQYEAKLLDQCVRKPEPYQQRKERRESEIQGLKEALRILEGDSFLQTRTRKFLRRVSS</sequence>
<evidence type="ECO:0000313" key="3">
    <source>
        <dbReference type="EMBL" id="CAD8857778.1"/>
    </source>
</evidence>
<protein>
    <submittedName>
        <fullName evidence="3">Uncharacterized protein</fullName>
    </submittedName>
</protein>
<evidence type="ECO:0000256" key="2">
    <source>
        <dbReference type="SAM" id="MobiDB-lite"/>
    </source>
</evidence>
<keyword evidence="1" id="KW-0175">Coiled coil</keyword>
<feature type="region of interest" description="Disordered" evidence="2">
    <location>
        <begin position="197"/>
        <end position="220"/>
    </location>
</feature>
<organism evidence="3">
    <name type="scientific">Noctiluca scintillans</name>
    <name type="common">Sea sparkle</name>
    <name type="synonym">Red tide dinoflagellate</name>
    <dbReference type="NCBI Taxonomy" id="2966"/>
    <lineage>
        <taxon>Eukaryota</taxon>
        <taxon>Sar</taxon>
        <taxon>Alveolata</taxon>
        <taxon>Dinophyceae</taxon>
        <taxon>Noctilucales</taxon>
        <taxon>Noctilucaceae</taxon>
        <taxon>Noctiluca</taxon>
    </lineage>
</organism>
<feature type="region of interest" description="Disordered" evidence="2">
    <location>
        <begin position="364"/>
        <end position="403"/>
    </location>
</feature>
<feature type="compositionally biased region" description="Acidic residues" evidence="2">
    <location>
        <begin position="131"/>
        <end position="141"/>
    </location>
</feature>
<feature type="coiled-coil region" evidence="1">
    <location>
        <begin position="526"/>
        <end position="553"/>
    </location>
</feature>
<accession>A0A7S1FBH9</accession>
<name>A0A7S1FBH9_NOCSC</name>
<feature type="compositionally biased region" description="Basic and acidic residues" evidence="2">
    <location>
        <begin position="364"/>
        <end position="385"/>
    </location>
</feature>
<proteinExistence type="predicted"/>
<feature type="compositionally biased region" description="Basic and acidic residues" evidence="2">
    <location>
        <begin position="244"/>
        <end position="258"/>
    </location>
</feature>
<reference evidence="3" key="1">
    <citation type="submission" date="2021-01" db="EMBL/GenBank/DDBJ databases">
        <authorList>
            <person name="Corre E."/>
            <person name="Pelletier E."/>
            <person name="Niang G."/>
            <person name="Scheremetjew M."/>
            <person name="Finn R."/>
            <person name="Kale V."/>
            <person name="Holt S."/>
            <person name="Cochrane G."/>
            <person name="Meng A."/>
            <person name="Brown T."/>
            <person name="Cohen L."/>
        </authorList>
    </citation>
    <scope>NUCLEOTIDE SEQUENCE</scope>
</reference>
<dbReference type="AlphaFoldDB" id="A0A7S1FBH9"/>
<feature type="compositionally biased region" description="Polar residues" evidence="2">
    <location>
        <begin position="388"/>
        <end position="402"/>
    </location>
</feature>
<feature type="region of interest" description="Disordered" evidence="2">
    <location>
        <begin position="235"/>
        <end position="258"/>
    </location>
</feature>
<evidence type="ECO:0000256" key="1">
    <source>
        <dbReference type="SAM" id="Coils"/>
    </source>
</evidence>
<feature type="coiled-coil region" evidence="1">
    <location>
        <begin position="26"/>
        <end position="60"/>
    </location>
</feature>